<evidence type="ECO:0000313" key="4">
    <source>
        <dbReference type="EMBL" id="KAH7311746.1"/>
    </source>
</evidence>
<dbReference type="Pfam" id="PF12874">
    <property type="entry name" value="zf-met"/>
    <property type="match status" value="1"/>
</dbReference>
<accession>A0A8K0SGX0</accession>
<keyword evidence="1" id="KW-0863">Zinc-finger</keyword>
<keyword evidence="1" id="KW-0479">Metal-binding</keyword>
<dbReference type="SUPFAM" id="SSF57667">
    <property type="entry name" value="beta-beta-alpha zinc fingers"/>
    <property type="match status" value="1"/>
</dbReference>
<feature type="compositionally biased region" description="Basic and acidic residues" evidence="2">
    <location>
        <begin position="8"/>
        <end position="34"/>
    </location>
</feature>
<dbReference type="EMBL" id="JAGPNK010000011">
    <property type="protein sequence ID" value="KAH7311746.1"/>
    <property type="molecule type" value="Genomic_DNA"/>
</dbReference>
<feature type="domain" description="C2H2-type" evidence="3">
    <location>
        <begin position="289"/>
        <end position="317"/>
    </location>
</feature>
<name>A0A8K0SGX0_9HYPO</name>
<gene>
    <name evidence="4" type="ORF">B0I35DRAFT_411896</name>
</gene>
<keyword evidence="1" id="KW-0862">Zinc</keyword>
<dbReference type="Gene3D" id="3.30.160.60">
    <property type="entry name" value="Classic Zinc Finger"/>
    <property type="match status" value="2"/>
</dbReference>
<feature type="region of interest" description="Disordered" evidence="2">
    <location>
        <begin position="1"/>
        <end position="69"/>
    </location>
</feature>
<evidence type="ECO:0000313" key="5">
    <source>
        <dbReference type="Proteomes" id="UP000813444"/>
    </source>
</evidence>
<dbReference type="PROSITE" id="PS00028">
    <property type="entry name" value="ZINC_FINGER_C2H2_1"/>
    <property type="match status" value="2"/>
</dbReference>
<feature type="region of interest" description="Disordered" evidence="2">
    <location>
        <begin position="259"/>
        <end position="279"/>
    </location>
</feature>
<evidence type="ECO:0000256" key="1">
    <source>
        <dbReference type="PROSITE-ProRule" id="PRU00042"/>
    </source>
</evidence>
<dbReference type="AlphaFoldDB" id="A0A8K0SGX0"/>
<feature type="compositionally biased region" description="Basic and acidic residues" evidence="2">
    <location>
        <begin position="267"/>
        <end position="279"/>
    </location>
</feature>
<sequence>MEDPELQGDSKRARLEPAAVEELKQEVDREAKQEDDWEVKAGGAALPGQAGCNPAPKTQSSGPTGVRTKAPTFPRAALCFHSVPYLSPDSDVSPCYDDVPSCPPMQASLGKQAQELTILELGLLGPTHTGAEAAKVKLRNSEEFETQLRRDLDLPPEEVAANAAIRKARAQEVQLAAGRNFDARERAKGETAYKGYVTARRKEYDSRNRDKVLKTHKVGRDRVVAEKRHHCADCDESFQINAALDKHRKTRRHLDKVAGVSQAPRSATEERWKAAADKKKADAKASGLYRCSPCDKSFPNKSQLDRHLAGLHERQVARLASSE</sequence>
<dbReference type="PROSITE" id="PS50157">
    <property type="entry name" value="ZINC_FINGER_C2H2_2"/>
    <property type="match status" value="2"/>
</dbReference>
<organism evidence="4 5">
    <name type="scientific">Stachybotrys elegans</name>
    <dbReference type="NCBI Taxonomy" id="80388"/>
    <lineage>
        <taxon>Eukaryota</taxon>
        <taxon>Fungi</taxon>
        <taxon>Dikarya</taxon>
        <taxon>Ascomycota</taxon>
        <taxon>Pezizomycotina</taxon>
        <taxon>Sordariomycetes</taxon>
        <taxon>Hypocreomycetidae</taxon>
        <taxon>Hypocreales</taxon>
        <taxon>Stachybotryaceae</taxon>
        <taxon>Stachybotrys</taxon>
    </lineage>
</organism>
<protein>
    <recommendedName>
        <fullName evidence="3">C2H2-type domain-containing protein</fullName>
    </recommendedName>
</protein>
<dbReference type="InterPro" id="IPR013087">
    <property type="entry name" value="Znf_C2H2_type"/>
</dbReference>
<feature type="domain" description="C2H2-type" evidence="3">
    <location>
        <begin position="229"/>
        <end position="258"/>
    </location>
</feature>
<evidence type="ECO:0000256" key="2">
    <source>
        <dbReference type="SAM" id="MobiDB-lite"/>
    </source>
</evidence>
<dbReference type="SMART" id="SM00355">
    <property type="entry name" value="ZnF_C2H2"/>
    <property type="match status" value="2"/>
</dbReference>
<dbReference type="GO" id="GO:0008270">
    <property type="term" value="F:zinc ion binding"/>
    <property type="evidence" value="ECO:0007669"/>
    <property type="project" value="UniProtKB-KW"/>
</dbReference>
<keyword evidence="5" id="KW-1185">Reference proteome</keyword>
<dbReference type="OrthoDB" id="3599887at2759"/>
<reference evidence="4" key="1">
    <citation type="journal article" date="2021" name="Nat. Commun.">
        <title>Genetic determinants of endophytism in the Arabidopsis root mycobiome.</title>
        <authorList>
            <person name="Mesny F."/>
            <person name="Miyauchi S."/>
            <person name="Thiergart T."/>
            <person name="Pickel B."/>
            <person name="Atanasova L."/>
            <person name="Karlsson M."/>
            <person name="Huettel B."/>
            <person name="Barry K.W."/>
            <person name="Haridas S."/>
            <person name="Chen C."/>
            <person name="Bauer D."/>
            <person name="Andreopoulos W."/>
            <person name="Pangilinan J."/>
            <person name="LaButti K."/>
            <person name="Riley R."/>
            <person name="Lipzen A."/>
            <person name="Clum A."/>
            <person name="Drula E."/>
            <person name="Henrissat B."/>
            <person name="Kohler A."/>
            <person name="Grigoriev I.V."/>
            <person name="Martin F.M."/>
            <person name="Hacquard S."/>
        </authorList>
    </citation>
    <scope>NUCLEOTIDE SEQUENCE</scope>
    <source>
        <strain evidence="4">MPI-CAGE-CH-0235</strain>
    </source>
</reference>
<dbReference type="InterPro" id="IPR036236">
    <property type="entry name" value="Znf_C2H2_sf"/>
</dbReference>
<evidence type="ECO:0000259" key="3">
    <source>
        <dbReference type="PROSITE" id="PS50157"/>
    </source>
</evidence>
<dbReference type="Proteomes" id="UP000813444">
    <property type="component" value="Unassembled WGS sequence"/>
</dbReference>
<comment type="caution">
    <text evidence="4">The sequence shown here is derived from an EMBL/GenBank/DDBJ whole genome shotgun (WGS) entry which is preliminary data.</text>
</comment>
<proteinExistence type="predicted"/>